<dbReference type="InterPro" id="IPR025671">
    <property type="entry name" value="HXXEE"/>
</dbReference>
<feature type="transmembrane region" description="Helical" evidence="1">
    <location>
        <begin position="12"/>
        <end position="30"/>
    </location>
</feature>
<dbReference type="RefSeq" id="WP_192147945.1">
    <property type="nucleotide sequence ID" value="NZ_JACYXI010000005.1"/>
</dbReference>
<protein>
    <submittedName>
        <fullName evidence="2">HXXEE domain-containing protein</fullName>
    </submittedName>
</protein>
<feature type="transmembrane region" description="Helical" evidence="1">
    <location>
        <begin position="104"/>
        <end position="124"/>
    </location>
</feature>
<keyword evidence="1" id="KW-0472">Membrane</keyword>
<feature type="transmembrane region" description="Helical" evidence="1">
    <location>
        <begin position="161"/>
        <end position="181"/>
    </location>
</feature>
<dbReference type="Proteomes" id="UP000632063">
    <property type="component" value="Unassembled WGS sequence"/>
</dbReference>
<keyword evidence="1" id="KW-1133">Transmembrane helix</keyword>
<gene>
    <name evidence="2" type="ORF">IG616_09595</name>
</gene>
<evidence type="ECO:0000256" key="1">
    <source>
        <dbReference type="SAM" id="Phobius"/>
    </source>
</evidence>
<accession>A0ABR9CLS3</accession>
<keyword evidence="1" id="KW-0812">Transmembrane</keyword>
<evidence type="ECO:0000313" key="3">
    <source>
        <dbReference type="Proteomes" id="UP000632063"/>
    </source>
</evidence>
<feature type="transmembrane region" description="Helical" evidence="1">
    <location>
        <begin position="75"/>
        <end position="98"/>
    </location>
</feature>
<organism evidence="2 3">
    <name type="scientific">Roseibium litorale</name>
    <dbReference type="NCBI Taxonomy" id="2803841"/>
    <lineage>
        <taxon>Bacteria</taxon>
        <taxon>Pseudomonadati</taxon>
        <taxon>Pseudomonadota</taxon>
        <taxon>Alphaproteobacteria</taxon>
        <taxon>Hyphomicrobiales</taxon>
        <taxon>Stappiaceae</taxon>
        <taxon>Roseibium</taxon>
    </lineage>
</organism>
<dbReference type="Pfam" id="PF13787">
    <property type="entry name" value="HXXEE"/>
    <property type="match status" value="1"/>
</dbReference>
<reference evidence="2 3" key="2">
    <citation type="journal article" date="2021" name="Int. J. Syst. Evol. Microbiol.">
        <title>Roseibium litorale sp. nov., isolated from a tidal flat sediment and proposal for the reclassification of Labrenzia polysiphoniae as Roseibium polysiphoniae comb. nov.</title>
        <authorList>
            <person name="Liu Y."/>
            <person name="Pei T."/>
            <person name="Du J."/>
            <person name="Chao M."/>
            <person name="Deng M.R."/>
            <person name="Zhu H."/>
        </authorList>
    </citation>
    <scope>NUCLEOTIDE SEQUENCE [LARGE SCALE GENOMIC DNA]</scope>
    <source>
        <strain evidence="2 3">4C16A</strain>
    </source>
</reference>
<proteinExistence type="predicted"/>
<feature type="transmembrane region" description="Helical" evidence="1">
    <location>
        <begin position="136"/>
        <end position="155"/>
    </location>
</feature>
<keyword evidence="3" id="KW-1185">Reference proteome</keyword>
<evidence type="ECO:0000313" key="2">
    <source>
        <dbReference type="EMBL" id="MBD8891803.1"/>
    </source>
</evidence>
<comment type="caution">
    <text evidence="2">The sequence shown here is derived from an EMBL/GenBank/DDBJ whole genome shotgun (WGS) entry which is preliminary data.</text>
</comment>
<dbReference type="EMBL" id="JACYXI010000005">
    <property type="protein sequence ID" value="MBD8891803.1"/>
    <property type="molecule type" value="Genomic_DNA"/>
</dbReference>
<reference evidence="3" key="1">
    <citation type="submission" date="2020-09" db="EMBL/GenBank/DDBJ databases">
        <title>The genome sequence of strain Labrenzia suaedae 4C16A.</title>
        <authorList>
            <person name="Liu Y."/>
        </authorList>
    </citation>
    <scope>NUCLEOTIDE SEQUENCE [LARGE SCALE GENOMIC DNA]</scope>
    <source>
        <strain evidence="3">4C16A</strain>
    </source>
</reference>
<sequence length="190" mass="20801">MKGILSRLQQNWVYGGFLASLVFLVLAPVLTQDWPVAELLVYLSLPVYMIHQLEEHDGDRFREFINRVIGHGHEVLTTPVVFVVNVLGVWGMTALSIWLTRMVAPGWGLIAAYLLLINAVLHIVQAAILRGYNPGLVTAVVLFLPLGAGIFAGLVPVSSVANHLVSIILVLALHGMIVLRVRQRLGQVSS</sequence>
<name>A0ABR9CLS3_9HYPH</name>